<evidence type="ECO:0000259" key="2">
    <source>
        <dbReference type="Pfam" id="PF13449"/>
    </source>
</evidence>
<protein>
    <submittedName>
        <fullName evidence="3">Esterase-like activity of phytase family protein</fullName>
    </submittedName>
</protein>
<feature type="signal peptide" evidence="1">
    <location>
        <begin position="1"/>
        <end position="20"/>
    </location>
</feature>
<dbReference type="Pfam" id="PF13449">
    <property type="entry name" value="Phytase-like"/>
    <property type="match status" value="1"/>
</dbReference>
<feature type="domain" description="Phytase-like" evidence="2">
    <location>
        <begin position="76"/>
        <end position="395"/>
    </location>
</feature>
<dbReference type="PANTHER" id="PTHR37957:SF1">
    <property type="entry name" value="PHYTASE-LIKE DOMAIN-CONTAINING PROTEIN"/>
    <property type="match status" value="1"/>
</dbReference>
<keyword evidence="1" id="KW-0732">Signal</keyword>
<dbReference type="Proteomes" id="UP000587991">
    <property type="component" value="Unassembled WGS sequence"/>
</dbReference>
<evidence type="ECO:0000313" key="4">
    <source>
        <dbReference type="Proteomes" id="UP000587991"/>
    </source>
</evidence>
<sequence>MKLHRALLALSLGYASTLSAAPLTAEEVTVRRLQVQVPSTFAVKSDAMSAEVKAAFPGGFPQSLGSGLALKVAKAGKLQFWVLNDRGPNGDSPLWQDGTQRMSSKVFPVPDFAPAFGVVEVSEEGARLLEMQPLRDAQGKALSGRPLPPGSVGSSLEMPLTDRLQALSYDAQGVDPEGIVDAGDGTLWLCDEYGPFLLQVEAKTGRVLQRLAPGSGLPDILRYRRPNRGFEGVAFDHGKVYGLVQSTLDIEGKTEDATFVRLVEYDARSKQTRNFAVPIEPVYKKNRDAKMGDLLALGQGRFLMVEQGKGADGVMRNSVFLLDLNGASDLQQRTVEGKPLESINSRQGLLSQGIQLVRKEKLLEMRDLGWMEEKLEGITLLPDRQTLAVANDNDFGLKASLGKQKDWEKVVADSSGQVKDLSGKVLEERYKIEAQAASDSRSRLWLVKLPKKVDQYFGF</sequence>
<comment type="caution">
    <text evidence="3">The sequence shown here is derived from an EMBL/GenBank/DDBJ whole genome shotgun (WGS) entry which is preliminary data.</text>
</comment>
<dbReference type="AlphaFoldDB" id="A0A847SHI0"/>
<proteinExistence type="predicted"/>
<organism evidence="3 4">
    <name type="scientific">Leeia aquatica</name>
    <dbReference type="NCBI Taxonomy" id="2725557"/>
    <lineage>
        <taxon>Bacteria</taxon>
        <taxon>Pseudomonadati</taxon>
        <taxon>Pseudomonadota</taxon>
        <taxon>Betaproteobacteria</taxon>
        <taxon>Neisseriales</taxon>
        <taxon>Leeiaceae</taxon>
        <taxon>Leeia</taxon>
    </lineage>
</organism>
<name>A0A847SHI0_9NEIS</name>
<dbReference type="EMBL" id="JABAIM010000005">
    <property type="protein sequence ID" value="NLR76826.1"/>
    <property type="molecule type" value="Genomic_DNA"/>
</dbReference>
<dbReference type="RefSeq" id="WP_168878500.1">
    <property type="nucleotide sequence ID" value="NZ_JABAIM010000005.1"/>
</dbReference>
<evidence type="ECO:0000256" key="1">
    <source>
        <dbReference type="SAM" id="SignalP"/>
    </source>
</evidence>
<dbReference type="InterPro" id="IPR027372">
    <property type="entry name" value="Phytase-like_dom"/>
</dbReference>
<keyword evidence="4" id="KW-1185">Reference proteome</keyword>
<dbReference type="PANTHER" id="PTHR37957">
    <property type="entry name" value="BLR7070 PROTEIN"/>
    <property type="match status" value="1"/>
</dbReference>
<reference evidence="3 4" key="1">
    <citation type="submission" date="2020-04" db="EMBL/GenBank/DDBJ databases">
        <title>Draft genome of Leeia sp. IMCC25680.</title>
        <authorList>
            <person name="Song J."/>
            <person name="Cho J.-C."/>
        </authorList>
    </citation>
    <scope>NUCLEOTIDE SEQUENCE [LARGE SCALE GENOMIC DNA]</scope>
    <source>
        <strain evidence="3 4">IMCC25680</strain>
    </source>
</reference>
<evidence type="ECO:0000313" key="3">
    <source>
        <dbReference type="EMBL" id="NLR76826.1"/>
    </source>
</evidence>
<accession>A0A847SHI0</accession>
<gene>
    <name evidence="3" type="ORF">HF682_16785</name>
</gene>
<feature type="chain" id="PRO_5032658982" evidence="1">
    <location>
        <begin position="21"/>
        <end position="459"/>
    </location>
</feature>